<evidence type="ECO:0000256" key="7">
    <source>
        <dbReference type="ARBA" id="ARBA00023098"/>
    </source>
</evidence>
<evidence type="ECO:0000256" key="5">
    <source>
        <dbReference type="ARBA" id="ARBA00022919"/>
    </source>
</evidence>
<organism evidence="11 12">
    <name type="scientific">Coemansia brasiliensis</name>
    <dbReference type="NCBI Taxonomy" id="2650707"/>
    <lineage>
        <taxon>Eukaryota</taxon>
        <taxon>Fungi</taxon>
        <taxon>Fungi incertae sedis</taxon>
        <taxon>Zoopagomycota</taxon>
        <taxon>Kickxellomycotina</taxon>
        <taxon>Kickxellomycetes</taxon>
        <taxon>Kickxellales</taxon>
        <taxon>Kickxellaceae</taxon>
        <taxon>Coemansia</taxon>
    </lineage>
</organism>
<proteinExistence type="inferred from homology"/>
<evidence type="ECO:0000256" key="8">
    <source>
        <dbReference type="ARBA" id="ARBA00023136"/>
    </source>
</evidence>
<reference evidence="11" key="1">
    <citation type="submission" date="2022-07" db="EMBL/GenBank/DDBJ databases">
        <title>Phylogenomic reconstructions and comparative analyses of Kickxellomycotina fungi.</title>
        <authorList>
            <person name="Reynolds N.K."/>
            <person name="Stajich J.E."/>
            <person name="Barry K."/>
            <person name="Grigoriev I.V."/>
            <person name="Crous P."/>
            <person name="Smith M.E."/>
        </authorList>
    </citation>
    <scope>NUCLEOTIDE SEQUENCE</scope>
    <source>
        <strain evidence="11">NRRL 1566</strain>
    </source>
</reference>
<dbReference type="AlphaFoldDB" id="A0A9W8LXX7"/>
<dbReference type="PANTHER" id="PTHR21290">
    <property type="entry name" value="SPHINGOMYELIN SYNTHETASE"/>
    <property type="match status" value="1"/>
</dbReference>
<feature type="transmembrane region" description="Helical" evidence="9">
    <location>
        <begin position="76"/>
        <end position="98"/>
    </location>
</feature>
<comment type="subcellular location">
    <subcellularLocation>
        <location evidence="1">Membrane</location>
        <topology evidence="1">Multi-pass membrane protein</topology>
    </subcellularLocation>
</comment>
<dbReference type="Proteomes" id="UP001139887">
    <property type="component" value="Unassembled WGS sequence"/>
</dbReference>
<gene>
    <name evidence="11" type="ORF">IWW36_004090</name>
</gene>
<sequence length="237" mass="26638">MATLYLLRSITISVTTLPPSIVNCTPKVAHNREEWASIIPQMISGQVSGCTDKLFSGHTCLLFISFLIWTRYARHWIFIVYSFVHTTLGIATVLAVRLHYTVDVILAIVLTFLAHQFYYTMLELAVQKQAPTVLRASQDSKGYNQVPLCNDQDLAGRDGLEFDKRNSESIALDIFPSSGSVVAENAENRLESHWATHVLSCTHSSYNSIGPETMLVNRMPLTILPNIVAWMDGWHLR</sequence>
<evidence type="ECO:0000256" key="1">
    <source>
        <dbReference type="ARBA" id="ARBA00004141"/>
    </source>
</evidence>
<keyword evidence="3" id="KW-0808">Transferase</keyword>
<keyword evidence="12" id="KW-1185">Reference proteome</keyword>
<dbReference type="GO" id="GO:0047493">
    <property type="term" value="F:ceramide cholinephosphotransferase activity"/>
    <property type="evidence" value="ECO:0007669"/>
    <property type="project" value="TreeGrafter"/>
</dbReference>
<evidence type="ECO:0000313" key="11">
    <source>
        <dbReference type="EMBL" id="KAJ2846976.1"/>
    </source>
</evidence>
<evidence type="ECO:0000313" key="12">
    <source>
        <dbReference type="Proteomes" id="UP001139887"/>
    </source>
</evidence>
<dbReference type="InterPro" id="IPR025749">
    <property type="entry name" value="Sphingomyelin_synth-like_dom"/>
</dbReference>
<feature type="domain" description="Sphingomyelin synthase-like" evidence="10">
    <location>
        <begin position="49"/>
        <end position="119"/>
    </location>
</feature>
<name>A0A9W8LXX7_9FUNG</name>
<feature type="transmembrane region" description="Helical" evidence="9">
    <location>
        <begin position="104"/>
        <end position="126"/>
    </location>
</feature>
<keyword evidence="8 9" id="KW-0472">Membrane</keyword>
<evidence type="ECO:0000256" key="6">
    <source>
        <dbReference type="ARBA" id="ARBA00022989"/>
    </source>
</evidence>
<protein>
    <recommendedName>
        <fullName evidence="10">Sphingomyelin synthase-like domain-containing protein</fullName>
    </recommendedName>
</protein>
<dbReference type="OrthoDB" id="422827at2759"/>
<evidence type="ECO:0000256" key="4">
    <source>
        <dbReference type="ARBA" id="ARBA00022692"/>
    </source>
</evidence>
<evidence type="ECO:0000256" key="3">
    <source>
        <dbReference type="ARBA" id="ARBA00022679"/>
    </source>
</evidence>
<evidence type="ECO:0000259" key="10">
    <source>
        <dbReference type="Pfam" id="PF14360"/>
    </source>
</evidence>
<keyword evidence="5" id="KW-0746">Sphingolipid metabolism</keyword>
<dbReference type="GO" id="GO:0033188">
    <property type="term" value="F:sphingomyelin synthase activity"/>
    <property type="evidence" value="ECO:0007669"/>
    <property type="project" value="TreeGrafter"/>
</dbReference>
<accession>A0A9W8LXX7</accession>
<dbReference type="GO" id="GO:0005789">
    <property type="term" value="C:endoplasmic reticulum membrane"/>
    <property type="evidence" value="ECO:0007669"/>
    <property type="project" value="TreeGrafter"/>
</dbReference>
<dbReference type="GO" id="GO:0005886">
    <property type="term" value="C:plasma membrane"/>
    <property type="evidence" value="ECO:0007669"/>
    <property type="project" value="TreeGrafter"/>
</dbReference>
<dbReference type="InterPro" id="IPR045221">
    <property type="entry name" value="Sphingomyelin_synth-like"/>
</dbReference>
<dbReference type="PANTHER" id="PTHR21290:SF25">
    <property type="entry name" value="SPHINGOMYELIN SYNTHASE-RELATED PROTEIN 1"/>
    <property type="match status" value="1"/>
</dbReference>
<dbReference type="EMBL" id="JANBUW010000412">
    <property type="protein sequence ID" value="KAJ2846976.1"/>
    <property type="molecule type" value="Genomic_DNA"/>
</dbReference>
<evidence type="ECO:0000256" key="9">
    <source>
        <dbReference type="SAM" id="Phobius"/>
    </source>
</evidence>
<evidence type="ECO:0000256" key="2">
    <source>
        <dbReference type="ARBA" id="ARBA00005441"/>
    </source>
</evidence>
<keyword evidence="7" id="KW-0443">Lipid metabolism</keyword>
<comment type="caution">
    <text evidence="11">The sequence shown here is derived from an EMBL/GenBank/DDBJ whole genome shotgun (WGS) entry which is preliminary data.</text>
</comment>
<keyword evidence="4 9" id="KW-0812">Transmembrane</keyword>
<dbReference type="GO" id="GO:0046513">
    <property type="term" value="P:ceramide biosynthetic process"/>
    <property type="evidence" value="ECO:0007669"/>
    <property type="project" value="TreeGrafter"/>
</dbReference>
<keyword evidence="6 9" id="KW-1133">Transmembrane helix</keyword>
<comment type="similarity">
    <text evidence="2">Belongs to the sphingomyelin synthase family.</text>
</comment>
<dbReference type="GO" id="GO:0000139">
    <property type="term" value="C:Golgi membrane"/>
    <property type="evidence" value="ECO:0007669"/>
    <property type="project" value="TreeGrafter"/>
</dbReference>
<dbReference type="Pfam" id="PF14360">
    <property type="entry name" value="PAP2_C"/>
    <property type="match status" value="1"/>
</dbReference>